<keyword evidence="2" id="KW-1185">Reference proteome</keyword>
<name>A0A2N0Z362_9BACI</name>
<comment type="caution">
    <text evidence="1">The sequence shown here is derived from an EMBL/GenBank/DDBJ whole genome shotgun (WGS) entry which is preliminary data.</text>
</comment>
<reference evidence="1 2" key="1">
    <citation type="journal article" date="2003" name="Int. J. Syst. Evol. Microbiol.">
        <title>Bacillus nealsonii sp. nov., isolated from a spacecraft-assembly facility, whose spores are gamma-radiation resistant.</title>
        <authorList>
            <person name="Venkateswaran K."/>
            <person name="Kempf M."/>
            <person name="Chen F."/>
            <person name="Satomi M."/>
            <person name="Nicholson W."/>
            <person name="Kern R."/>
        </authorList>
    </citation>
    <scope>NUCLEOTIDE SEQUENCE [LARGE SCALE GENOMIC DNA]</scope>
    <source>
        <strain evidence="1 2">FO-92</strain>
    </source>
</reference>
<evidence type="ECO:0000313" key="1">
    <source>
        <dbReference type="EMBL" id="PKG23961.1"/>
    </source>
</evidence>
<protein>
    <submittedName>
        <fullName evidence="1">Uncharacterized protein</fullName>
    </submittedName>
</protein>
<dbReference type="EMBL" id="PISE01000017">
    <property type="protein sequence ID" value="PKG23961.1"/>
    <property type="molecule type" value="Genomic_DNA"/>
</dbReference>
<proteinExistence type="predicted"/>
<dbReference type="Proteomes" id="UP000233375">
    <property type="component" value="Unassembled WGS sequence"/>
</dbReference>
<gene>
    <name evidence="1" type="ORF">CWS01_09335</name>
</gene>
<accession>A0A2N0Z362</accession>
<sequence>MDNSSTIFGRKDVVAQPRKVNSSPPKKIRKERCDRKIDTKIKLSAEDKLLLKREARKYNLKLTPFVAMLVKHELAKTHEYTEKHFYDDTGSFVHVKLEKVFFEMIESMSDELDVTYREIIHRIVKTYIERISGIKTHDNRGGI</sequence>
<dbReference type="AlphaFoldDB" id="A0A2N0Z362"/>
<evidence type="ECO:0000313" key="2">
    <source>
        <dbReference type="Proteomes" id="UP000233375"/>
    </source>
</evidence>
<organism evidence="1 2">
    <name type="scientific">Niallia nealsonii</name>
    <dbReference type="NCBI Taxonomy" id="115979"/>
    <lineage>
        <taxon>Bacteria</taxon>
        <taxon>Bacillati</taxon>
        <taxon>Bacillota</taxon>
        <taxon>Bacilli</taxon>
        <taxon>Bacillales</taxon>
        <taxon>Bacillaceae</taxon>
        <taxon>Niallia</taxon>
    </lineage>
</organism>